<evidence type="ECO:0000256" key="6">
    <source>
        <dbReference type="ARBA" id="ARBA00023054"/>
    </source>
</evidence>
<gene>
    <name evidence="9" type="ORF">HaLaN_00864</name>
</gene>
<evidence type="ECO:0000313" key="10">
    <source>
        <dbReference type="Proteomes" id="UP000485058"/>
    </source>
</evidence>
<comment type="function">
    <text evidence="8">Plays a role in the organization of both preexisting and nascent microtubules in interphase cells. During mitosis, required for the organization and orientation of the mitotic spindle.</text>
</comment>
<evidence type="ECO:0000256" key="4">
    <source>
        <dbReference type="ARBA" id="ARBA00022490"/>
    </source>
</evidence>
<comment type="subunit">
    <text evidence="2">Directly interacts with tubulin-gamma; this interaction determines centrosomal localization.</text>
</comment>
<organism evidence="9 10">
    <name type="scientific">Haematococcus lacustris</name>
    <name type="common">Green alga</name>
    <name type="synonym">Haematococcus pluvialis</name>
    <dbReference type="NCBI Taxonomy" id="44745"/>
    <lineage>
        <taxon>Eukaryota</taxon>
        <taxon>Viridiplantae</taxon>
        <taxon>Chlorophyta</taxon>
        <taxon>core chlorophytes</taxon>
        <taxon>Chlorophyceae</taxon>
        <taxon>CS clade</taxon>
        <taxon>Chlamydomonadales</taxon>
        <taxon>Haematococcaceae</taxon>
        <taxon>Haematococcus</taxon>
    </lineage>
</organism>
<sequence length="100" mass="11170">MTELMASLRQLVAAESHALAGAATMQAAEGALARADPHDVIAACVRHYQQLFECPKLEGVISSMNRVCEAAERMVARLRRLDEVLPRYQRMASQLYELLR</sequence>
<evidence type="ECO:0000313" key="9">
    <source>
        <dbReference type="EMBL" id="GFH06262.1"/>
    </source>
</evidence>
<evidence type="ECO:0000256" key="1">
    <source>
        <dbReference type="ARBA" id="ARBA00004300"/>
    </source>
</evidence>
<dbReference type="GO" id="GO:0043015">
    <property type="term" value="F:gamma-tubulin binding"/>
    <property type="evidence" value="ECO:0007669"/>
    <property type="project" value="InterPro"/>
</dbReference>
<dbReference type="GO" id="GO:0070507">
    <property type="term" value="P:regulation of microtubule cytoskeleton organization"/>
    <property type="evidence" value="ECO:0007669"/>
    <property type="project" value="InterPro"/>
</dbReference>
<keyword evidence="4" id="KW-0963">Cytoplasm</keyword>
<protein>
    <recommendedName>
        <fullName evidence="3">Centrosomal protein of 70 kDa</fullName>
    </recommendedName>
</protein>
<evidence type="ECO:0000256" key="8">
    <source>
        <dbReference type="ARBA" id="ARBA00025273"/>
    </source>
</evidence>
<dbReference type="InterPro" id="IPR037692">
    <property type="entry name" value="CEP70"/>
</dbReference>
<feature type="non-terminal residue" evidence="9">
    <location>
        <position position="100"/>
    </location>
</feature>
<dbReference type="PANTHER" id="PTHR14594">
    <property type="entry name" value="CENTROSOMAL PROTEIN OF 70 KDA"/>
    <property type="match status" value="1"/>
</dbReference>
<keyword evidence="6" id="KW-0175">Coiled coil</keyword>
<dbReference type="EMBL" id="BLLF01000030">
    <property type="protein sequence ID" value="GFH06262.1"/>
    <property type="molecule type" value="Genomic_DNA"/>
</dbReference>
<name>A0A699YT35_HAELA</name>
<comment type="subcellular location">
    <subcellularLocation>
        <location evidence="1">Cytoplasm</location>
        <location evidence="1">Cytoskeleton</location>
        <location evidence="1">Microtubule organizing center</location>
        <location evidence="1">Centrosome</location>
    </subcellularLocation>
</comment>
<dbReference type="GO" id="GO:0060271">
    <property type="term" value="P:cilium assembly"/>
    <property type="evidence" value="ECO:0007669"/>
    <property type="project" value="InterPro"/>
</dbReference>
<dbReference type="AlphaFoldDB" id="A0A699YT35"/>
<accession>A0A699YT35</accession>
<keyword evidence="5" id="KW-0802">TPR repeat</keyword>
<dbReference type="PANTHER" id="PTHR14594:SF1">
    <property type="entry name" value="CENTROSOMAL PROTEIN OF 70 KDA"/>
    <property type="match status" value="1"/>
</dbReference>
<proteinExistence type="predicted"/>
<feature type="non-terminal residue" evidence="9">
    <location>
        <position position="1"/>
    </location>
</feature>
<comment type="caution">
    <text evidence="9">The sequence shown here is derived from an EMBL/GenBank/DDBJ whole genome shotgun (WGS) entry which is preliminary data.</text>
</comment>
<evidence type="ECO:0000256" key="5">
    <source>
        <dbReference type="ARBA" id="ARBA00022803"/>
    </source>
</evidence>
<evidence type="ECO:0000256" key="2">
    <source>
        <dbReference type="ARBA" id="ARBA00011832"/>
    </source>
</evidence>
<evidence type="ECO:0000256" key="7">
    <source>
        <dbReference type="ARBA" id="ARBA00023212"/>
    </source>
</evidence>
<keyword evidence="7" id="KW-0206">Cytoskeleton</keyword>
<evidence type="ECO:0000256" key="3">
    <source>
        <dbReference type="ARBA" id="ARBA00018408"/>
    </source>
</evidence>
<dbReference type="Proteomes" id="UP000485058">
    <property type="component" value="Unassembled WGS sequence"/>
</dbReference>
<dbReference type="GO" id="GO:0005815">
    <property type="term" value="C:microtubule organizing center"/>
    <property type="evidence" value="ECO:0007669"/>
    <property type="project" value="TreeGrafter"/>
</dbReference>
<reference evidence="9 10" key="1">
    <citation type="submission" date="2020-02" db="EMBL/GenBank/DDBJ databases">
        <title>Draft genome sequence of Haematococcus lacustris strain NIES-144.</title>
        <authorList>
            <person name="Morimoto D."/>
            <person name="Nakagawa S."/>
            <person name="Yoshida T."/>
            <person name="Sawayama S."/>
        </authorList>
    </citation>
    <scope>NUCLEOTIDE SEQUENCE [LARGE SCALE GENOMIC DNA]</scope>
    <source>
        <strain evidence="9 10">NIES-144</strain>
    </source>
</reference>
<keyword evidence="10" id="KW-1185">Reference proteome</keyword>